<dbReference type="InterPro" id="IPR001638">
    <property type="entry name" value="Solute-binding_3/MltF_N"/>
</dbReference>
<proteinExistence type="predicted"/>
<name>M5FQ20_DACPD</name>
<reference evidence="3 4" key="1">
    <citation type="journal article" date="2012" name="Science">
        <title>The Paleozoic origin of enzymatic lignin decomposition reconstructed from 31 fungal genomes.</title>
        <authorList>
            <person name="Floudas D."/>
            <person name="Binder M."/>
            <person name="Riley R."/>
            <person name="Barry K."/>
            <person name="Blanchette R.A."/>
            <person name="Henrissat B."/>
            <person name="Martinez A.T."/>
            <person name="Otillar R."/>
            <person name="Spatafora J.W."/>
            <person name="Yadav J.S."/>
            <person name="Aerts A."/>
            <person name="Benoit I."/>
            <person name="Boyd A."/>
            <person name="Carlson A."/>
            <person name="Copeland A."/>
            <person name="Coutinho P.M."/>
            <person name="de Vries R.P."/>
            <person name="Ferreira P."/>
            <person name="Findley K."/>
            <person name="Foster B."/>
            <person name="Gaskell J."/>
            <person name="Glotzer D."/>
            <person name="Gorecki P."/>
            <person name="Heitman J."/>
            <person name="Hesse C."/>
            <person name="Hori C."/>
            <person name="Igarashi K."/>
            <person name="Jurgens J.A."/>
            <person name="Kallen N."/>
            <person name="Kersten P."/>
            <person name="Kohler A."/>
            <person name="Kuees U."/>
            <person name="Kumar T.K.A."/>
            <person name="Kuo A."/>
            <person name="LaButti K."/>
            <person name="Larrondo L.F."/>
            <person name="Lindquist E."/>
            <person name="Ling A."/>
            <person name="Lombard V."/>
            <person name="Lucas S."/>
            <person name="Lundell T."/>
            <person name="Martin R."/>
            <person name="McLaughlin D.J."/>
            <person name="Morgenstern I."/>
            <person name="Morin E."/>
            <person name="Murat C."/>
            <person name="Nagy L.G."/>
            <person name="Nolan M."/>
            <person name="Ohm R.A."/>
            <person name="Patyshakuliyeva A."/>
            <person name="Rokas A."/>
            <person name="Ruiz-Duenas F.J."/>
            <person name="Sabat G."/>
            <person name="Salamov A."/>
            <person name="Samejima M."/>
            <person name="Schmutz J."/>
            <person name="Slot J.C."/>
            <person name="St John F."/>
            <person name="Stenlid J."/>
            <person name="Sun H."/>
            <person name="Sun S."/>
            <person name="Syed K."/>
            <person name="Tsang A."/>
            <person name="Wiebenga A."/>
            <person name="Young D."/>
            <person name="Pisabarro A."/>
            <person name="Eastwood D.C."/>
            <person name="Martin F."/>
            <person name="Cullen D."/>
            <person name="Grigoriev I.V."/>
            <person name="Hibbett D.S."/>
        </authorList>
    </citation>
    <scope>NUCLEOTIDE SEQUENCE [LARGE SCALE GENOMIC DNA]</scope>
    <source>
        <strain evidence="3 4">DJM-731 SS1</strain>
    </source>
</reference>
<dbReference type="STRING" id="1858805.M5FQ20"/>
<dbReference type="HOGENOM" id="CLU_065316_0_0_1"/>
<organism evidence="3 4">
    <name type="scientific">Dacryopinax primogenitus (strain DJM 731)</name>
    <name type="common">Brown rot fungus</name>
    <dbReference type="NCBI Taxonomy" id="1858805"/>
    <lineage>
        <taxon>Eukaryota</taxon>
        <taxon>Fungi</taxon>
        <taxon>Dikarya</taxon>
        <taxon>Basidiomycota</taxon>
        <taxon>Agaricomycotina</taxon>
        <taxon>Dacrymycetes</taxon>
        <taxon>Dacrymycetales</taxon>
        <taxon>Dacrymycetaceae</taxon>
        <taxon>Dacryopinax</taxon>
    </lineage>
</organism>
<sequence>MANLTAIAKDLAPTGTLRASINIGNPILAQGTLDVPTGPTVDISHEVARRLGLPLQLIAFNAARKSFEAMNEGRADICYLAIEPVRAAEVSFTAPYVLIEGVFAVPVDSPIKTVEDADKPGVRIGVNEGSAYHLYLSRTLKHATCVFGDGDGQDVFRANKLEAAAGVRGPVLAYVAKNPDLRVIPERFMVIQQAVGIKKGKSPETVQWLSDLVGELRASGFVAQALERAGQDPALAAPPDATS</sequence>
<dbReference type="Pfam" id="PF00497">
    <property type="entry name" value="SBP_bac_3"/>
    <property type="match status" value="1"/>
</dbReference>
<protein>
    <submittedName>
        <fullName evidence="3">Extracellular solute-binding protein family 3</fullName>
    </submittedName>
</protein>
<evidence type="ECO:0000313" key="4">
    <source>
        <dbReference type="Proteomes" id="UP000030653"/>
    </source>
</evidence>
<dbReference type="GeneID" id="63685881"/>
<dbReference type="OrthoDB" id="411584at2759"/>
<keyword evidence="1" id="KW-0732">Signal</keyword>
<gene>
    <name evidence="3" type="ORF">DACRYDRAFT_119553</name>
</gene>
<dbReference type="PANTHER" id="PTHR35936:SF17">
    <property type="entry name" value="ARGININE-BINDING EXTRACELLULAR PROTEIN ARTP"/>
    <property type="match status" value="1"/>
</dbReference>
<evidence type="ECO:0000313" key="3">
    <source>
        <dbReference type="EMBL" id="EJT97478.1"/>
    </source>
</evidence>
<dbReference type="Gene3D" id="3.40.190.10">
    <property type="entry name" value="Periplasmic binding protein-like II"/>
    <property type="match status" value="2"/>
</dbReference>
<dbReference type="SMART" id="SM00062">
    <property type="entry name" value="PBPb"/>
    <property type="match status" value="1"/>
</dbReference>
<feature type="domain" description="Solute-binding protein family 3/N-terminal" evidence="2">
    <location>
        <begin position="16"/>
        <end position="233"/>
    </location>
</feature>
<dbReference type="RefSeq" id="XP_040624376.1">
    <property type="nucleotide sequence ID" value="XM_040770819.1"/>
</dbReference>
<dbReference type="SUPFAM" id="SSF53850">
    <property type="entry name" value="Periplasmic binding protein-like II"/>
    <property type="match status" value="1"/>
</dbReference>
<accession>M5FQ20</accession>
<dbReference type="AlphaFoldDB" id="M5FQ20"/>
<evidence type="ECO:0000256" key="1">
    <source>
        <dbReference type="ARBA" id="ARBA00022729"/>
    </source>
</evidence>
<dbReference type="EMBL" id="JH795877">
    <property type="protein sequence ID" value="EJT97478.1"/>
    <property type="molecule type" value="Genomic_DNA"/>
</dbReference>
<keyword evidence="4" id="KW-1185">Reference proteome</keyword>
<evidence type="ECO:0000259" key="2">
    <source>
        <dbReference type="SMART" id="SM00062"/>
    </source>
</evidence>
<dbReference type="PANTHER" id="PTHR35936">
    <property type="entry name" value="MEMBRANE-BOUND LYTIC MUREIN TRANSGLYCOSYLASE F"/>
    <property type="match status" value="1"/>
</dbReference>
<dbReference type="Proteomes" id="UP000030653">
    <property type="component" value="Unassembled WGS sequence"/>
</dbReference>